<dbReference type="GO" id="GO:0005524">
    <property type="term" value="F:ATP binding"/>
    <property type="evidence" value="ECO:0007669"/>
    <property type="project" value="InterPro"/>
</dbReference>
<accession>A0A7J7MFK4</accession>
<dbReference type="PROSITE" id="PS51698">
    <property type="entry name" value="U_BOX"/>
    <property type="match status" value="1"/>
</dbReference>
<sequence>MMSSAPSASPEPITKMDGCDTVCVAVAKDVKESKSILIWALNNFNGSKICVLHVHQLRKMMIPMPLGGSFPAIKLDKVEVQAYEEKILNDHLLVCDRQGVRAEKLDIERDNIEEGIVELVDQHKIKRLVMGAAADKRYSGKKTVVKSKKAIFVSQQAHTSCTIWFVCKGLLIDTREATSDGTDIGPLPLQLLGRATRTMLSSLPSTHVSEEDSLYPYSPNEFQEEGSDNNEICHLLQQAMAEAENSKREAYEKSLRRRKVEKDYIEAINKAKKSEKLYAHEVKQWKEMEEILARVTHELNRMASELEEVRAKLSYIELQKEDLEIEISNSDEMIKKLEVNLVLSVELVKTLKEEREMLELERDNAITQATELRTMRVKSVRSQTQLLSDFSFLDIEEATHGFDQSLIIGGENGSVYRGFLRSTEVAIKMMQSNSFQRCSEFQMEVDILRRMRHPNLITLIGVCLGAYALVFEYLPNGSLEDRLVCKDNTPPLQWQTRIRMSVEICSALIFLHSSKPKGIIHGNLKPANILIDANFSTKLSDFGIFKDPANGTSPYTAPEFLKTEELTPSSDVYSFGIILLQLLTGRPALDIGKEVETALEEGKLGDILDSSAGDWPFVRAKQLAHLAMRCCRVNSKNRPDLGSKVWRVLEPMKVLCGTSTSFWARSEESCWVPSYFFCPILQEIMQDPHIAADGFTYEAEAIKGWIGGGHKTSPMTNLELSHCNLTPNLSLRSAIQEWQQQP</sequence>
<proteinExistence type="predicted"/>
<reference evidence="9 10" key="1">
    <citation type="journal article" date="2020" name="IScience">
        <title>Genome Sequencing of the Endangered Kingdonia uniflora (Circaeasteraceae, Ranunculales) Reveals Potential Mechanisms of Evolutionary Specialization.</title>
        <authorList>
            <person name="Sun Y."/>
            <person name="Deng T."/>
            <person name="Zhang A."/>
            <person name="Moore M.J."/>
            <person name="Landis J.B."/>
            <person name="Lin N."/>
            <person name="Zhang H."/>
            <person name="Zhang X."/>
            <person name="Huang J."/>
            <person name="Zhang X."/>
            <person name="Sun H."/>
            <person name="Wang H."/>
        </authorList>
    </citation>
    <scope>NUCLEOTIDE SEQUENCE [LARGE SCALE GENOMIC DNA]</scope>
    <source>
        <strain evidence="9">TB1705</strain>
        <tissue evidence="9">Leaf</tissue>
    </source>
</reference>
<dbReference type="PANTHER" id="PTHR45647">
    <property type="entry name" value="OS02G0152300 PROTEIN"/>
    <property type="match status" value="1"/>
</dbReference>
<dbReference type="CDD" id="cd01989">
    <property type="entry name" value="USP_STK_Ubox_N"/>
    <property type="match status" value="1"/>
</dbReference>
<evidence type="ECO:0000313" key="9">
    <source>
        <dbReference type="EMBL" id="KAF6153570.1"/>
    </source>
</evidence>
<organism evidence="9 10">
    <name type="scientific">Kingdonia uniflora</name>
    <dbReference type="NCBI Taxonomy" id="39325"/>
    <lineage>
        <taxon>Eukaryota</taxon>
        <taxon>Viridiplantae</taxon>
        <taxon>Streptophyta</taxon>
        <taxon>Embryophyta</taxon>
        <taxon>Tracheophyta</taxon>
        <taxon>Spermatophyta</taxon>
        <taxon>Magnoliopsida</taxon>
        <taxon>Ranunculales</taxon>
        <taxon>Circaeasteraceae</taxon>
        <taxon>Kingdonia</taxon>
    </lineage>
</organism>
<dbReference type="InterPro" id="IPR011009">
    <property type="entry name" value="Kinase-like_dom_sf"/>
</dbReference>
<keyword evidence="5" id="KW-0833">Ubl conjugation pathway</keyword>
<dbReference type="GO" id="GO:0016567">
    <property type="term" value="P:protein ubiquitination"/>
    <property type="evidence" value="ECO:0007669"/>
    <property type="project" value="UniProtKB-UniPathway"/>
</dbReference>
<dbReference type="AlphaFoldDB" id="A0A7J7MFK4"/>
<evidence type="ECO:0000256" key="1">
    <source>
        <dbReference type="ARBA" id="ARBA00000900"/>
    </source>
</evidence>
<evidence type="ECO:0000256" key="6">
    <source>
        <dbReference type="SAM" id="Coils"/>
    </source>
</evidence>
<dbReference type="Gene3D" id="1.10.510.10">
    <property type="entry name" value="Transferase(Phosphotransferase) domain 1"/>
    <property type="match status" value="1"/>
</dbReference>
<dbReference type="CDD" id="cd16655">
    <property type="entry name" value="RING-Ubox_WDSUB1-like"/>
    <property type="match status" value="1"/>
</dbReference>
<keyword evidence="6" id="KW-0175">Coiled coil</keyword>
<protein>
    <recommendedName>
        <fullName evidence="3">RING-type E3 ubiquitin transferase</fullName>
        <ecNumber evidence="3">2.3.2.27</ecNumber>
    </recommendedName>
</protein>
<evidence type="ECO:0000256" key="2">
    <source>
        <dbReference type="ARBA" id="ARBA00004906"/>
    </source>
</evidence>
<evidence type="ECO:0000259" key="7">
    <source>
        <dbReference type="PROSITE" id="PS50011"/>
    </source>
</evidence>
<dbReference type="SUPFAM" id="SSF52402">
    <property type="entry name" value="Adenine nucleotide alpha hydrolases-like"/>
    <property type="match status" value="1"/>
</dbReference>
<name>A0A7J7MFK4_9MAGN</name>
<dbReference type="Gene3D" id="3.30.200.20">
    <property type="entry name" value="Phosphorylase Kinase, domain 1"/>
    <property type="match status" value="1"/>
</dbReference>
<evidence type="ECO:0000256" key="5">
    <source>
        <dbReference type="ARBA" id="ARBA00022786"/>
    </source>
</evidence>
<dbReference type="InterPro" id="IPR003613">
    <property type="entry name" value="Ubox_domain"/>
</dbReference>
<dbReference type="PROSITE" id="PS50011">
    <property type="entry name" value="PROTEIN_KINASE_DOM"/>
    <property type="match status" value="1"/>
</dbReference>
<comment type="catalytic activity">
    <reaction evidence="1">
        <text>S-ubiquitinyl-[E2 ubiquitin-conjugating enzyme]-L-cysteine + [acceptor protein]-L-lysine = [E2 ubiquitin-conjugating enzyme]-L-cysteine + N(6)-ubiquitinyl-[acceptor protein]-L-lysine.</text>
        <dbReference type="EC" id="2.3.2.27"/>
    </reaction>
</comment>
<dbReference type="PANTHER" id="PTHR45647:SF100">
    <property type="entry name" value="U-BOX DOMAIN-CONTAINING PROTEIN 33"/>
    <property type="match status" value="1"/>
</dbReference>
<evidence type="ECO:0000256" key="3">
    <source>
        <dbReference type="ARBA" id="ARBA00012483"/>
    </source>
</evidence>
<dbReference type="Proteomes" id="UP000541444">
    <property type="component" value="Unassembled WGS sequence"/>
</dbReference>
<dbReference type="UniPathway" id="UPA00143"/>
<dbReference type="Gene3D" id="3.40.50.620">
    <property type="entry name" value="HUPs"/>
    <property type="match status" value="1"/>
</dbReference>
<feature type="domain" description="U-box" evidence="8">
    <location>
        <begin position="671"/>
        <end position="742"/>
    </location>
</feature>
<dbReference type="GO" id="GO:0004672">
    <property type="term" value="F:protein kinase activity"/>
    <property type="evidence" value="ECO:0007669"/>
    <property type="project" value="InterPro"/>
</dbReference>
<dbReference type="EMBL" id="JACGCM010001560">
    <property type="protein sequence ID" value="KAF6153570.1"/>
    <property type="molecule type" value="Genomic_DNA"/>
</dbReference>
<feature type="domain" description="Protein kinase" evidence="7">
    <location>
        <begin position="401"/>
        <end position="655"/>
    </location>
</feature>
<keyword evidence="4" id="KW-0808">Transferase</keyword>
<evidence type="ECO:0000313" key="10">
    <source>
        <dbReference type="Proteomes" id="UP000541444"/>
    </source>
</evidence>
<gene>
    <name evidence="9" type="ORF">GIB67_027437</name>
</gene>
<keyword evidence="10" id="KW-1185">Reference proteome</keyword>
<dbReference type="InterPro" id="IPR013083">
    <property type="entry name" value="Znf_RING/FYVE/PHD"/>
</dbReference>
<dbReference type="Gene3D" id="3.30.40.10">
    <property type="entry name" value="Zinc/RING finger domain, C3HC4 (zinc finger)"/>
    <property type="match status" value="1"/>
</dbReference>
<dbReference type="Pfam" id="PF00069">
    <property type="entry name" value="Pkinase"/>
    <property type="match status" value="1"/>
</dbReference>
<dbReference type="InterPro" id="IPR051348">
    <property type="entry name" value="U-box_ubiquitin_ligases"/>
</dbReference>
<dbReference type="SMART" id="SM00504">
    <property type="entry name" value="Ubox"/>
    <property type="match status" value="1"/>
</dbReference>
<evidence type="ECO:0000256" key="4">
    <source>
        <dbReference type="ARBA" id="ARBA00022679"/>
    </source>
</evidence>
<feature type="coiled-coil region" evidence="6">
    <location>
        <begin position="292"/>
        <end position="368"/>
    </location>
</feature>
<evidence type="ECO:0000259" key="8">
    <source>
        <dbReference type="PROSITE" id="PS51698"/>
    </source>
</evidence>
<dbReference type="EC" id="2.3.2.27" evidence="3"/>
<comment type="caution">
    <text evidence="9">The sequence shown here is derived from an EMBL/GenBank/DDBJ whole genome shotgun (WGS) entry which is preliminary data.</text>
</comment>
<dbReference type="OrthoDB" id="4062651at2759"/>
<dbReference type="SUPFAM" id="SSF57850">
    <property type="entry name" value="RING/U-box"/>
    <property type="match status" value="1"/>
</dbReference>
<comment type="pathway">
    <text evidence="2">Protein modification; protein ubiquitination.</text>
</comment>
<dbReference type="Pfam" id="PF04564">
    <property type="entry name" value="U-box"/>
    <property type="match status" value="1"/>
</dbReference>
<dbReference type="InterPro" id="IPR000719">
    <property type="entry name" value="Prot_kinase_dom"/>
</dbReference>
<dbReference type="SUPFAM" id="SSF56112">
    <property type="entry name" value="Protein kinase-like (PK-like)"/>
    <property type="match status" value="1"/>
</dbReference>
<dbReference type="InterPro" id="IPR014729">
    <property type="entry name" value="Rossmann-like_a/b/a_fold"/>
</dbReference>
<dbReference type="GO" id="GO:0061630">
    <property type="term" value="F:ubiquitin protein ligase activity"/>
    <property type="evidence" value="ECO:0007669"/>
    <property type="project" value="UniProtKB-EC"/>
</dbReference>